<gene>
    <name evidence="1" type="ORF">GGR43_004351</name>
</gene>
<dbReference type="RefSeq" id="WP_188073878.1">
    <property type="nucleotide sequence ID" value="NZ_BSPS01000041.1"/>
</dbReference>
<dbReference type="Proteomes" id="UP000571950">
    <property type="component" value="Unassembled WGS sequence"/>
</dbReference>
<name>A0A7W6BK96_9SPHN</name>
<dbReference type="EMBL" id="JACIDT010000028">
    <property type="protein sequence ID" value="MBB3928606.1"/>
    <property type="molecule type" value="Genomic_DNA"/>
</dbReference>
<evidence type="ECO:0000313" key="2">
    <source>
        <dbReference type="Proteomes" id="UP000571950"/>
    </source>
</evidence>
<proteinExistence type="predicted"/>
<accession>A0A7W6BK96</accession>
<reference evidence="1 2" key="1">
    <citation type="submission" date="2020-08" db="EMBL/GenBank/DDBJ databases">
        <title>Genomic Encyclopedia of Type Strains, Phase IV (KMG-IV): sequencing the most valuable type-strain genomes for metagenomic binning, comparative biology and taxonomic classification.</title>
        <authorList>
            <person name="Goeker M."/>
        </authorList>
    </citation>
    <scope>NUCLEOTIDE SEQUENCE [LARGE SCALE GENOMIC DNA]</scope>
    <source>
        <strain evidence="1 2">DSM 26189</strain>
    </source>
</reference>
<organism evidence="1 2">
    <name type="scientific">Sphingobium jiangsuense</name>
    <dbReference type="NCBI Taxonomy" id="870476"/>
    <lineage>
        <taxon>Bacteria</taxon>
        <taxon>Pseudomonadati</taxon>
        <taxon>Pseudomonadota</taxon>
        <taxon>Alphaproteobacteria</taxon>
        <taxon>Sphingomonadales</taxon>
        <taxon>Sphingomonadaceae</taxon>
        <taxon>Sphingobium</taxon>
    </lineage>
</organism>
<dbReference type="AlphaFoldDB" id="A0A7W6BK96"/>
<comment type="caution">
    <text evidence="1">The sequence shown here is derived from an EMBL/GenBank/DDBJ whole genome shotgun (WGS) entry which is preliminary data.</text>
</comment>
<sequence length="72" mass="8314">MKSHRIRIVQVFRVEREIVIDINAPDAQAAIDMQSENDAPAFDDSRWRSSWTLENEEVEEVEEVDAARVRGS</sequence>
<protein>
    <submittedName>
        <fullName evidence="1">Uncharacterized protein</fullName>
    </submittedName>
</protein>
<keyword evidence="2" id="KW-1185">Reference proteome</keyword>
<evidence type="ECO:0000313" key="1">
    <source>
        <dbReference type="EMBL" id="MBB3928606.1"/>
    </source>
</evidence>